<dbReference type="AlphaFoldDB" id="A0A3G8ZKX9"/>
<dbReference type="InterPro" id="IPR036869">
    <property type="entry name" value="J_dom_sf"/>
</dbReference>
<dbReference type="InterPro" id="IPR051948">
    <property type="entry name" value="Hsp70_co-chaperone_J-domain"/>
</dbReference>
<protein>
    <recommendedName>
        <fullName evidence="4">J domain-containing protein</fullName>
    </recommendedName>
</protein>
<dbReference type="GO" id="GO:0036503">
    <property type="term" value="P:ERAD pathway"/>
    <property type="evidence" value="ECO:0007669"/>
    <property type="project" value="TreeGrafter"/>
</dbReference>
<organism evidence="5 6">
    <name type="scientific">Epilithonimonas vandammei</name>
    <dbReference type="NCBI Taxonomy" id="2487072"/>
    <lineage>
        <taxon>Bacteria</taxon>
        <taxon>Pseudomonadati</taxon>
        <taxon>Bacteroidota</taxon>
        <taxon>Flavobacteriia</taxon>
        <taxon>Flavobacteriales</taxon>
        <taxon>Weeksellaceae</taxon>
        <taxon>Chryseobacterium group</taxon>
        <taxon>Epilithonimonas</taxon>
    </lineage>
</organism>
<feature type="compositionally biased region" description="Polar residues" evidence="2">
    <location>
        <begin position="129"/>
        <end position="144"/>
    </location>
</feature>
<dbReference type="SMART" id="SM00271">
    <property type="entry name" value="DnaJ"/>
    <property type="match status" value="1"/>
</dbReference>
<evidence type="ECO:0000256" key="2">
    <source>
        <dbReference type="SAM" id="MobiDB-lite"/>
    </source>
</evidence>
<keyword evidence="3" id="KW-0472">Membrane</keyword>
<dbReference type="PANTHER" id="PTHR44360:SF1">
    <property type="entry name" value="DNAJ HOMOLOG SUBFAMILY B MEMBER 9"/>
    <property type="match status" value="1"/>
</dbReference>
<dbReference type="Gene3D" id="1.10.287.110">
    <property type="entry name" value="DnaJ domain"/>
    <property type="match status" value="1"/>
</dbReference>
<accession>A0A3G8ZKX9</accession>
<evidence type="ECO:0000313" key="6">
    <source>
        <dbReference type="Proteomes" id="UP000272316"/>
    </source>
</evidence>
<dbReference type="PANTHER" id="PTHR44360">
    <property type="entry name" value="DNAJ HOMOLOG SUBFAMILY B MEMBER 9"/>
    <property type="match status" value="1"/>
</dbReference>
<sequence>MTNCYEILNIRENASEREIKIAYRRLAIKYHPDKNKSINAKQKFIEIKSAYDILSNPNKRLIHDNQLFAFKTVNKEIKEDNRYNSSENKLDKKNGSKKCGKYFFYGIAIIILFFIIYLIKSNNNLSLENQNTKSKQDSSQIETQQIHEKLKNVEPTQPQSGELKF</sequence>
<dbReference type="RefSeq" id="WP_124985885.1">
    <property type="nucleotide sequence ID" value="NZ_CP034160.1"/>
</dbReference>
<proteinExistence type="predicted"/>
<feature type="region of interest" description="Disordered" evidence="2">
    <location>
        <begin position="129"/>
        <end position="165"/>
    </location>
</feature>
<reference evidence="6" key="1">
    <citation type="submission" date="2018-11" db="EMBL/GenBank/DDBJ databases">
        <title>Proposal to divide the Flavobacteriaceae and reorganize its genera based on Amino Acid Identity values calculated from whole genome sequences.</title>
        <authorList>
            <person name="Nicholson A.C."/>
            <person name="Gulvik C.A."/>
            <person name="Whitney A.M."/>
            <person name="Sheth M."/>
            <person name="Batra D."/>
            <person name="Pryor J."/>
            <person name="Bernardet J.-F."/>
            <person name="Hugo C."/>
            <person name="Kampfer P."/>
            <person name="Newman J.D."/>
            <person name="McQuiston J.R."/>
        </authorList>
    </citation>
    <scope>NUCLEOTIDE SEQUENCE [LARGE SCALE GENOMIC DNA]</scope>
    <source>
        <strain evidence="6">H6466</strain>
    </source>
</reference>
<feature type="transmembrane region" description="Helical" evidence="3">
    <location>
        <begin position="102"/>
        <end position="119"/>
    </location>
</feature>
<dbReference type="SUPFAM" id="SSF46565">
    <property type="entry name" value="Chaperone J-domain"/>
    <property type="match status" value="1"/>
</dbReference>
<dbReference type="Pfam" id="PF00226">
    <property type="entry name" value="DnaJ"/>
    <property type="match status" value="1"/>
</dbReference>
<dbReference type="PRINTS" id="PR00625">
    <property type="entry name" value="JDOMAIN"/>
</dbReference>
<dbReference type="GO" id="GO:0051787">
    <property type="term" value="F:misfolded protein binding"/>
    <property type="evidence" value="ECO:0007669"/>
    <property type="project" value="TreeGrafter"/>
</dbReference>
<dbReference type="InterPro" id="IPR001623">
    <property type="entry name" value="DnaJ_domain"/>
</dbReference>
<dbReference type="GO" id="GO:0051087">
    <property type="term" value="F:protein-folding chaperone binding"/>
    <property type="evidence" value="ECO:0007669"/>
    <property type="project" value="TreeGrafter"/>
</dbReference>
<keyword evidence="1" id="KW-0143">Chaperone</keyword>
<gene>
    <name evidence="5" type="ORF">EIB75_04655</name>
</gene>
<dbReference type="KEGG" id="eva:EIB75_04655"/>
<dbReference type="Proteomes" id="UP000272316">
    <property type="component" value="Chromosome"/>
</dbReference>
<feature type="domain" description="J" evidence="4">
    <location>
        <begin position="3"/>
        <end position="67"/>
    </location>
</feature>
<name>A0A3G8ZKX9_9FLAO</name>
<evidence type="ECO:0000256" key="3">
    <source>
        <dbReference type="SAM" id="Phobius"/>
    </source>
</evidence>
<dbReference type="EMBL" id="CP034160">
    <property type="protein sequence ID" value="AZI54581.1"/>
    <property type="molecule type" value="Genomic_DNA"/>
</dbReference>
<keyword evidence="3" id="KW-1133">Transmembrane helix</keyword>
<evidence type="ECO:0000259" key="4">
    <source>
        <dbReference type="PROSITE" id="PS50076"/>
    </source>
</evidence>
<feature type="compositionally biased region" description="Polar residues" evidence="2">
    <location>
        <begin position="154"/>
        <end position="165"/>
    </location>
</feature>
<dbReference type="CDD" id="cd06257">
    <property type="entry name" value="DnaJ"/>
    <property type="match status" value="1"/>
</dbReference>
<dbReference type="PROSITE" id="PS50076">
    <property type="entry name" value="DNAJ_2"/>
    <property type="match status" value="1"/>
</dbReference>
<keyword evidence="3" id="KW-0812">Transmembrane</keyword>
<evidence type="ECO:0000256" key="1">
    <source>
        <dbReference type="ARBA" id="ARBA00023186"/>
    </source>
</evidence>
<evidence type="ECO:0000313" key="5">
    <source>
        <dbReference type="EMBL" id="AZI54581.1"/>
    </source>
</evidence>